<dbReference type="AlphaFoldDB" id="A0A7C4Z6W2"/>
<gene>
    <name evidence="1" type="ORF">ENK37_09865</name>
</gene>
<name>A0A7C4Z6W2_9DEIN</name>
<evidence type="ECO:0000313" key="1">
    <source>
        <dbReference type="EMBL" id="HGY10335.1"/>
    </source>
</evidence>
<comment type="caution">
    <text evidence="1">The sequence shown here is derived from an EMBL/GenBank/DDBJ whole genome shotgun (WGS) entry which is preliminary data.</text>
</comment>
<dbReference type="Proteomes" id="UP000885759">
    <property type="component" value="Unassembled WGS sequence"/>
</dbReference>
<protein>
    <submittedName>
        <fullName evidence="1">Uncharacterized protein</fullName>
    </submittedName>
</protein>
<reference evidence="1" key="1">
    <citation type="journal article" date="2020" name="mSystems">
        <title>Genome- and Community-Level Interaction Insights into Carbon Utilization and Element Cycling Functions of Hydrothermarchaeota in Hydrothermal Sediment.</title>
        <authorList>
            <person name="Zhou Z."/>
            <person name="Liu Y."/>
            <person name="Xu W."/>
            <person name="Pan J."/>
            <person name="Luo Z.H."/>
            <person name="Li M."/>
        </authorList>
    </citation>
    <scope>NUCLEOTIDE SEQUENCE [LARGE SCALE GENOMIC DNA]</scope>
    <source>
        <strain evidence="1">HyVt-570</strain>
    </source>
</reference>
<sequence>MLKPQVEIEHFRVRVRGPRTTVERIVDRLMAADYPYSIDGSLTGARYAEFIVTFDGITEAQWFAGIAGDELMGESLAEPDVE</sequence>
<dbReference type="EMBL" id="DRPZ01000248">
    <property type="protein sequence ID" value="HGY10335.1"/>
    <property type="molecule type" value="Genomic_DNA"/>
</dbReference>
<accession>A0A7C4Z6W2</accession>
<organism evidence="1">
    <name type="scientific">Oceanithermus profundus</name>
    <dbReference type="NCBI Taxonomy" id="187137"/>
    <lineage>
        <taxon>Bacteria</taxon>
        <taxon>Thermotogati</taxon>
        <taxon>Deinococcota</taxon>
        <taxon>Deinococci</taxon>
        <taxon>Thermales</taxon>
        <taxon>Thermaceae</taxon>
        <taxon>Oceanithermus</taxon>
    </lineage>
</organism>
<proteinExistence type="predicted"/>